<evidence type="ECO:0000313" key="1">
    <source>
        <dbReference type="EMBL" id="RYR38935.1"/>
    </source>
</evidence>
<dbReference type="Proteomes" id="UP000289738">
    <property type="component" value="Chromosome A09"/>
</dbReference>
<dbReference type="EMBL" id="SDMP01000009">
    <property type="protein sequence ID" value="RYR38935.1"/>
    <property type="molecule type" value="Genomic_DNA"/>
</dbReference>
<evidence type="ECO:0008006" key="3">
    <source>
        <dbReference type="Google" id="ProtNLM"/>
    </source>
</evidence>
<proteinExistence type="predicted"/>
<sequence>MDALRMLSCEMADWAGRFNKKIWYMKINLFGYTNAVLKVTRYLPISAIVRCTSCLSRRIKRHMLKWKRATVEKNSEGIQKMRVTYCNMRASVFLVHELKPFEGWSQGSFRVQLSLGTCNCGLFQPFHFPCDDALATCAATSVEWGLYVYEVELPLITNEKLWSEWHRPRLRPNPAMCRKAIDRLVLQGFVTIWTRWSTKINGAGYAGKWAILGVVVRINPQRILSNCITYATFHMY</sequence>
<accession>A0A445BJS0</accession>
<gene>
    <name evidence="1" type="ORF">Ahy_A09g044262</name>
</gene>
<keyword evidence="2" id="KW-1185">Reference proteome</keyword>
<reference evidence="1 2" key="1">
    <citation type="submission" date="2019-01" db="EMBL/GenBank/DDBJ databases">
        <title>Sequencing of cultivated peanut Arachis hypogaea provides insights into genome evolution and oil improvement.</title>
        <authorList>
            <person name="Chen X."/>
        </authorList>
    </citation>
    <scope>NUCLEOTIDE SEQUENCE [LARGE SCALE GENOMIC DNA]</scope>
    <source>
        <strain evidence="2">cv. Fuhuasheng</strain>
        <tissue evidence="1">Leaves</tissue>
    </source>
</reference>
<evidence type="ECO:0000313" key="2">
    <source>
        <dbReference type="Proteomes" id="UP000289738"/>
    </source>
</evidence>
<name>A0A445BJS0_ARAHY</name>
<protein>
    <recommendedName>
        <fullName evidence="3">SWIM-type domain-containing protein</fullName>
    </recommendedName>
</protein>
<comment type="caution">
    <text evidence="1">The sequence shown here is derived from an EMBL/GenBank/DDBJ whole genome shotgun (WGS) entry which is preliminary data.</text>
</comment>
<organism evidence="1 2">
    <name type="scientific">Arachis hypogaea</name>
    <name type="common">Peanut</name>
    <dbReference type="NCBI Taxonomy" id="3818"/>
    <lineage>
        <taxon>Eukaryota</taxon>
        <taxon>Viridiplantae</taxon>
        <taxon>Streptophyta</taxon>
        <taxon>Embryophyta</taxon>
        <taxon>Tracheophyta</taxon>
        <taxon>Spermatophyta</taxon>
        <taxon>Magnoliopsida</taxon>
        <taxon>eudicotyledons</taxon>
        <taxon>Gunneridae</taxon>
        <taxon>Pentapetalae</taxon>
        <taxon>rosids</taxon>
        <taxon>fabids</taxon>
        <taxon>Fabales</taxon>
        <taxon>Fabaceae</taxon>
        <taxon>Papilionoideae</taxon>
        <taxon>50 kb inversion clade</taxon>
        <taxon>dalbergioids sensu lato</taxon>
        <taxon>Dalbergieae</taxon>
        <taxon>Pterocarpus clade</taxon>
        <taxon>Arachis</taxon>
    </lineage>
</organism>
<dbReference type="AlphaFoldDB" id="A0A445BJS0"/>